<sequence>MARHVRIRGAALAGAAGTAVLLSGVLATGASAHTPAWSVTCDKVTVDLADYSGSKNVKNLVSLTIDGEKVVDQQQFGSGYHQSFTVKAHSAPVSATLVVTTTEQPKNPQWNVTETKTIAVCATPSPTPTTPTTSPTPSTSPTPTRTATATPSTSASATVAPTGTTTSAAPATSAPATVKAASTTPALAQTGGSSATPIVAAAGGAVVLVGGALLLLSRRRGNRH</sequence>
<feature type="signal peptide" evidence="7">
    <location>
        <begin position="1"/>
        <end position="32"/>
    </location>
</feature>
<feature type="domain" description="Gram-positive cocci surface proteins LPxTG" evidence="8">
    <location>
        <begin position="187"/>
        <end position="224"/>
    </location>
</feature>
<feature type="compositionally biased region" description="Low complexity" evidence="5">
    <location>
        <begin position="130"/>
        <end position="175"/>
    </location>
</feature>
<dbReference type="PROSITE" id="PS50847">
    <property type="entry name" value="GRAM_POS_ANCHORING"/>
    <property type="match status" value="1"/>
</dbReference>
<proteinExistence type="predicted"/>
<keyword evidence="6" id="KW-0472">Membrane</keyword>
<evidence type="ECO:0000256" key="6">
    <source>
        <dbReference type="SAM" id="Phobius"/>
    </source>
</evidence>
<evidence type="ECO:0000256" key="3">
    <source>
        <dbReference type="ARBA" id="ARBA00022729"/>
    </source>
</evidence>
<keyword evidence="6" id="KW-1133">Transmembrane helix</keyword>
<reference evidence="9 10" key="1">
    <citation type="submission" date="2022-10" db="EMBL/GenBank/DDBJ databases">
        <title>The complete genomes of actinobacterial strains from the NBC collection.</title>
        <authorList>
            <person name="Joergensen T.S."/>
            <person name="Alvarez Arevalo M."/>
            <person name="Sterndorff E.B."/>
            <person name="Faurdal D."/>
            <person name="Vuksanovic O."/>
            <person name="Mourched A.-S."/>
            <person name="Charusanti P."/>
            <person name="Shaw S."/>
            <person name="Blin K."/>
            <person name="Weber T."/>
        </authorList>
    </citation>
    <scope>NUCLEOTIDE SEQUENCE [LARGE SCALE GENOMIC DNA]</scope>
    <source>
        <strain evidence="9 10">NBC_01247</strain>
    </source>
</reference>
<keyword evidence="6" id="KW-0812">Transmembrane</keyword>
<keyword evidence="4" id="KW-0572">Peptidoglycan-anchor</keyword>
<protein>
    <submittedName>
        <fullName evidence="9">LPXTG cell wall anchor domain-containing protein</fullName>
    </submittedName>
</protein>
<dbReference type="NCBIfam" id="NF041528">
    <property type="entry name" value="strep_LAETG"/>
    <property type="match status" value="1"/>
</dbReference>
<organism evidence="9 10">
    <name type="scientific">Kitasatospora herbaricolor</name>
    <dbReference type="NCBI Taxonomy" id="68217"/>
    <lineage>
        <taxon>Bacteria</taxon>
        <taxon>Bacillati</taxon>
        <taxon>Actinomycetota</taxon>
        <taxon>Actinomycetes</taxon>
        <taxon>Kitasatosporales</taxon>
        <taxon>Streptomycetaceae</taxon>
        <taxon>Kitasatospora</taxon>
    </lineage>
</organism>
<name>A0ABZ1W6E6_9ACTN</name>
<evidence type="ECO:0000256" key="1">
    <source>
        <dbReference type="ARBA" id="ARBA00022512"/>
    </source>
</evidence>
<evidence type="ECO:0000313" key="9">
    <source>
        <dbReference type="EMBL" id="WUS56412.1"/>
    </source>
</evidence>
<dbReference type="InterPro" id="IPR019931">
    <property type="entry name" value="LPXTG_anchor"/>
</dbReference>
<keyword evidence="1" id="KW-0134">Cell wall</keyword>
<feature type="transmembrane region" description="Helical" evidence="6">
    <location>
        <begin position="198"/>
        <end position="216"/>
    </location>
</feature>
<dbReference type="EMBL" id="CP108482">
    <property type="protein sequence ID" value="WUS56412.1"/>
    <property type="molecule type" value="Genomic_DNA"/>
</dbReference>
<accession>A0ABZ1W6E6</accession>
<evidence type="ECO:0000256" key="5">
    <source>
        <dbReference type="SAM" id="MobiDB-lite"/>
    </source>
</evidence>
<keyword evidence="10" id="KW-1185">Reference proteome</keyword>
<dbReference type="NCBIfam" id="TIGR01167">
    <property type="entry name" value="LPXTG_anchor"/>
    <property type="match status" value="1"/>
</dbReference>
<evidence type="ECO:0000259" key="8">
    <source>
        <dbReference type="PROSITE" id="PS50847"/>
    </source>
</evidence>
<gene>
    <name evidence="9" type="ORF">OG469_13310</name>
</gene>
<evidence type="ECO:0000256" key="4">
    <source>
        <dbReference type="ARBA" id="ARBA00023088"/>
    </source>
</evidence>
<keyword evidence="3 7" id="KW-0732">Signal</keyword>
<dbReference type="Proteomes" id="UP001432014">
    <property type="component" value="Chromosome"/>
</dbReference>
<dbReference type="RefSeq" id="WP_329498831.1">
    <property type="nucleotide sequence ID" value="NZ_CP108460.1"/>
</dbReference>
<feature type="chain" id="PRO_5045152382" evidence="7">
    <location>
        <begin position="33"/>
        <end position="224"/>
    </location>
</feature>
<evidence type="ECO:0000313" key="10">
    <source>
        <dbReference type="Proteomes" id="UP001432014"/>
    </source>
</evidence>
<evidence type="ECO:0000256" key="7">
    <source>
        <dbReference type="SAM" id="SignalP"/>
    </source>
</evidence>
<keyword evidence="2" id="KW-0964">Secreted</keyword>
<feature type="region of interest" description="Disordered" evidence="5">
    <location>
        <begin position="121"/>
        <end position="175"/>
    </location>
</feature>
<evidence type="ECO:0000256" key="2">
    <source>
        <dbReference type="ARBA" id="ARBA00022525"/>
    </source>
</evidence>